<evidence type="ECO:0000259" key="4">
    <source>
        <dbReference type="PROSITE" id="PS50932"/>
    </source>
</evidence>
<protein>
    <submittedName>
        <fullName evidence="6">Substrate-binding domain-containing protein</fullName>
    </submittedName>
</protein>
<dbReference type="PANTHER" id="PTHR30146:SF153">
    <property type="entry name" value="LACTOSE OPERON REPRESSOR"/>
    <property type="match status" value="1"/>
</dbReference>
<dbReference type="SUPFAM" id="SSF53822">
    <property type="entry name" value="Periplasmic binding protein-like I"/>
    <property type="match status" value="1"/>
</dbReference>
<dbReference type="Gene3D" id="3.40.50.2300">
    <property type="match status" value="2"/>
</dbReference>
<dbReference type="Proteomes" id="UP000464186">
    <property type="component" value="Chromosome"/>
</dbReference>
<dbReference type="InterPro" id="IPR000843">
    <property type="entry name" value="HTH_LacI"/>
</dbReference>
<dbReference type="PROSITE" id="PS50943">
    <property type="entry name" value="HTH_CROC1"/>
    <property type="match status" value="1"/>
</dbReference>
<dbReference type="SUPFAM" id="SSF47413">
    <property type="entry name" value="lambda repressor-like DNA-binding domains"/>
    <property type="match status" value="1"/>
</dbReference>
<dbReference type="CDD" id="cd01392">
    <property type="entry name" value="HTH_LacI"/>
    <property type="match status" value="1"/>
</dbReference>
<dbReference type="Pfam" id="PF00356">
    <property type="entry name" value="LacI"/>
    <property type="match status" value="1"/>
</dbReference>
<dbReference type="AlphaFoldDB" id="A0A6P1NU96"/>
<dbReference type="InterPro" id="IPR028082">
    <property type="entry name" value="Peripla_BP_I"/>
</dbReference>
<dbReference type="InterPro" id="IPR010982">
    <property type="entry name" value="Lambda_DNA-bd_dom_sf"/>
</dbReference>
<keyword evidence="3" id="KW-0804">Transcription</keyword>
<evidence type="ECO:0000313" key="7">
    <source>
        <dbReference type="Proteomes" id="UP000464186"/>
    </source>
</evidence>
<dbReference type="SMART" id="SM00354">
    <property type="entry name" value="HTH_LACI"/>
    <property type="match status" value="1"/>
</dbReference>
<dbReference type="PANTHER" id="PTHR30146">
    <property type="entry name" value="LACI-RELATED TRANSCRIPTIONAL REPRESSOR"/>
    <property type="match status" value="1"/>
</dbReference>
<proteinExistence type="predicted"/>
<sequence length="376" mass="40620">MGYNIDGLAERRETERTKYFEKSRSHMTAATHQGKLTLAAVAREAGVSAPTVSKVINGREDVSAETRTKVLTALARTGYKSPVQHRKILTGRQAVEVVFDSLNSAYAVEVLNGILEHAAESDIDVVLSVTGKQGATPLSPEQRARRIIDEGRCGMIVVTSAFGADQLDAFHRRGVPTVVIDPLNPPPGDVVSIGTTNWAGGKDATSHLLDLGHRRIAYVGGPDGAECNQARLHGYMAALRARGLSAEDRYILSGPFRTDHGVQGMKTLLRLEPRPTAIFAASDSIALGVLAEARRQNVRVPEEMSLVGFDGTYLAEESVPALTSVTQPLQEMGRAALRFILRQMRGETLDSRRVELATKLVIRDSTAPPQALEPVA</sequence>
<keyword evidence="2" id="KW-0238">DNA-binding</keyword>
<dbReference type="EMBL" id="CP047898">
    <property type="protein sequence ID" value="QHK22327.1"/>
    <property type="molecule type" value="Genomic_DNA"/>
</dbReference>
<dbReference type="InterPro" id="IPR046335">
    <property type="entry name" value="LacI/GalR-like_sensor"/>
</dbReference>
<evidence type="ECO:0000313" key="6">
    <source>
        <dbReference type="EMBL" id="QHK22327.1"/>
    </source>
</evidence>
<keyword evidence="1" id="KW-0805">Transcription regulation</keyword>
<dbReference type="Gene3D" id="1.10.260.40">
    <property type="entry name" value="lambda repressor-like DNA-binding domains"/>
    <property type="match status" value="1"/>
</dbReference>
<dbReference type="InterPro" id="IPR001387">
    <property type="entry name" value="Cro/C1-type_HTH"/>
</dbReference>
<evidence type="ECO:0000256" key="1">
    <source>
        <dbReference type="ARBA" id="ARBA00023015"/>
    </source>
</evidence>
<dbReference type="GO" id="GO:0000976">
    <property type="term" value="F:transcription cis-regulatory region binding"/>
    <property type="evidence" value="ECO:0007669"/>
    <property type="project" value="TreeGrafter"/>
</dbReference>
<dbReference type="GO" id="GO:0003700">
    <property type="term" value="F:DNA-binding transcription factor activity"/>
    <property type="evidence" value="ECO:0007669"/>
    <property type="project" value="TreeGrafter"/>
</dbReference>
<name>A0A6P1NU96_9MICC</name>
<gene>
    <name evidence="6" type="ORF">GU243_13720</name>
</gene>
<organism evidence="6 7">
    <name type="scientific">Pseudarthrobacter psychrotolerans</name>
    <dbReference type="NCBI Taxonomy" id="2697569"/>
    <lineage>
        <taxon>Bacteria</taxon>
        <taxon>Bacillati</taxon>
        <taxon>Actinomycetota</taxon>
        <taxon>Actinomycetes</taxon>
        <taxon>Micrococcales</taxon>
        <taxon>Micrococcaceae</taxon>
        <taxon>Pseudarthrobacter</taxon>
    </lineage>
</organism>
<feature type="domain" description="HTH cro/C1-type" evidence="5">
    <location>
        <begin position="35"/>
        <end position="66"/>
    </location>
</feature>
<feature type="domain" description="HTH lacI-type" evidence="4">
    <location>
        <begin position="36"/>
        <end position="91"/>
    </location>
</feature>
<reference evidence="6 7" key="1">
    <citation type="submission" date="2020-01" db="EMBL/GenBank/DDBJ databases">
        <title>Pseudarthrobacter psychrotolerans sp. nov., isolated from antarctic soil.</title>
        <authorList>
            <person name="Shin Y."/>
            <person name="Park W."/>
        </authorList>
    </citation>
    <scope>NUCLEOTIDE SEQUENCE [LARGE SCALE GENOMIC DNA]</scope>
    <source>
        <strain evidence="6 7">YJ56</strain>
    </source>
</reference>
<evidence type="ECO:0000256" key="3">
    <source>
        <dbReference type="ARBA" id="ARBA00023163"/>
    </source>
</evidence>
<dbReference type="PROSITE" id="PS50932">
    <property type="entry name" value="HTH_LACI_2"/>
    <property type="match status" value="1"/>
</dbReference>
<evidence type="ECO:0000259" key="5">
    <source>
        <dbReference type="PROSITE" id="PS50943"/>
    </source>
</evidence>
<accession>A0A6P1NU96</accession>
<keyword evidence="7" id="KW-1185">Reference proteome</keyword>
<dbReference type="KEGG" id="psey:GU243_13720"/>
<dbReference type="Pfam" id="PF13377">
    <property type="entry name" value="Peripla_BP_3"/>
    <property type="match status" value="1"/>
</dbReference>
<evidence type="ECO:0000256" key="2">
    <source>
        <dbReference type="ARBA" id="ARBA00023125"/>
    </source>
</evidence>